<dbReference type="PROSITE" id="PS01228">
    <property type="entry name" value="COF_1"/>
    <property type="match status" value="1"/>
</dbReference>
<dbReference type="EMBL" id="FPJE01000002">
    <property type="protein sequence ID" value="SFW18717.1"/>
    <property type="molecule type" value="Genomic_DNA"/>
</dbReference>
<evidence type="ECO:0008006" key="3">
    <source>
        <dbReference type="Google" id="ProtNLM"/>
    </source>
</evidence>
<proteinExistence type="predicted"/>
<reference evidence="1 2" key="1">
    <citation type="submission" date="2016-11" db="EMBL/GenBank/DDBJ databases">
        <authorList>
            <person name="Jaros S."/>
            <person name="Januszkiewicz K."/>
            <person name="Wedrychowicz H."/>
        </authorList>
    </citation>
    <scope>NUCLEOTIDE SEQUENCE [LARGE SCALE GENOMIC DNA]</scope>
    <source>
        <strain evidence="1 2">CGMCC 1.12145</strain>
    </source>
</reference>
<gene>
    <name evidence="1" type="ORF">SAMN02927921_00422</name>
</gene>
<dbReference type="AlphaFoldDB" id="A0A1K1M6G6"/>
<sequence length="149" mass="17235">MNPNFIRSNSKVIAVDFDGTIVTHRYPEIGKPVPGALAIIMALQRKGHRLILWTYREGRYLEEAVAYCRTHGIEFYAVNENYPGEAQQGNYSRKLNADIFIDDRNAGGLMGWKEIWQWLHPEEDRSYATHQKASVLSVLKRLLFPTRKK</sequence>
<dbReference type="InterPro" id="IPR036412">
    <property type="entry name" value="HAD-like_sf"/>
</dbReference>
<dbReference type="Proteomes" id="UP000182248">
    <property type="component" value="Unassembled WGS sequence"/>
</dbReference>
<dbReference type="InterPro" id="IPR016769">
    <property type="entry name" value="Phage_SP01_Orf1"/>
</dbReference>
<accession>A0A1K1M6G6</accession>
<dbReference type="NCBIfam" id="NF046079">
    <property type="entry name" value="HAD_phos_BT0820"/>
    <property type="match status" value="1"/>
</dbReference>
<keyword evidence="2" id="KW-1185">Reference proteome</keyword>
<dbReference type="RefSeq" id="WP_072315722.1">
    <property type="nucleotide sequence ID" value="NZ_FPJE01000002.1"/>
</dbReference>
<dbReference type="STRING" id="1150368.SAMN02927921_00422"/>
<evidence type="ECO:0000313" key="2">
    <source>
        <dbReference type="Proteomes" id="UP000182248"/>
    </source>
</evidence>
<name>A0A1K1M6G6_9FLAO</name>
<protein>
    <recommendedName>
        <fullName evidence="3">Hydrolase</fullName>
    </recommendedName>
</protein>
<dbReference type="SUPFAM" id="SSF56784">
    <property type="entry name" value="HAD-like"/>
    <property type="match status" value="1"/>
</dbReference>
<evidence type="ECO:0000313" key="1">
    <source>
        <dbReference type="EMBL" id="SFW18717.1"/>
    </source>
</evidence>
<dbReference type="PIRSF" id="PIRSF020079">
    <property type="entry name" value="UCP020079"/>
    <property type="match status" value="1"/>
</dbReference>
<dbReference type="Gene3D" id="3.40.50.1000">
    <property type="entry name" value="HAD superfamily/HAD-like"/>
    <property type="match status" value="1"/>
</dbReference>
<dbReference type="InterPro" id="IPR023214">
    <property type="entry name" value="HAD_sf"/>
</dbReference>
<organism evidence="1 2">
    <name type="scientific">Sinomicrobium oceani</name>
    <dbReference type="NCBI Taxonomy" id="1150368"/>
    <lineage>
        <taxon>Bacteria</taxon>
        <taxon>Pseudomonadati</taxon>
        <taxon>Bacteroidota</taxon>
        <taxon>Flavobacteriia</taxon>
        <taxon>Flavobacteriales</taxon>
        <taxon>Flavobacteriaceae</taxon>
        <taxon>Sinomicrobium</taxon>
    </lineage>
</organism>